<evidence type="ECO:0000313" key="3">
    <source>
        <dbReference type="Proteomes" id="UP000037035"/>
    </source>
</evidence>
<dbReference type="EMBL" id="LAVV01006515">
    <property type="protein sequence ID" value="KNZ59529.1"/>
    <property type="molecule type" value="Genomic_DNA"/>
</dbReference>
<dbReference type="PANTHER" id="PTHR35396:SF1">
    <property type="entry name" value="SMALL SECRETED PROTEIN"/>
    <property type="match status" value="1"/>
</dbReference>
<feature type="region of interest" description="Disordered" evidence="1">
    <location>
        <begin position="232"/>
        <end position="272"/>
    </location>
</feature>
<dbReference type="Proteomes" id="UP000037035">
    <property type="component" value="Unassembled WGS sequence"/>
</dbReference>
<evidence type="ECO:0000313" key="2">
    <source>
        <dbReference type="EMBL" id="KNZ59529.1"/>
    </source>
</evidence>
<dbReference type="VEuPathDB" id="FungiDB:VP01_170g4"/>
<name>A0A0L6VFK9_9BASI</name>
<dbReference type="OrthoDB" id="160054at2759"/>
<sequence>MAFNQASTLEVPGMASREHTRTILYCKGASDVGILLGVLFDEFGAVCVGQLGRSHGPRARLQAFQHLAQSQSSCSDSILFLLFFDSIKQKYALRTSKYQSVQGTQDCTSPMVMQLFATFSVLHADDGYHGCPYGTCCAYTVVPSPQDFVADYTNSHSFFWHNMGGMPGLGTNAIRDPQTGEAGYETSDGKFHKGPPVTKFRQNGHDSHYPGFRLPPPWPLITFPAWMLRQPAHPKCGTPNGPNRDPGQLQGGPYKPAPAAAYSPPRTKKLPL</sequence>
<feature type="compositionally biased region" description="Low complexity" evidence="1">
    <location>
        <begin position="253"/>
        <end position="265"/>
    </location>
</feature>
<proteinExistence type="predicted"/>
<comment type="caution">
    <text evidence="2">The sequence shown here is derived from an EMBL/GenBank/DDBJ whole genome shotgun (WGS) entry which is preliminary data.</text>
</comment>
<evidence type="ECO:0000256" key="1">
    <source>
        <dbReference type="SAM" id="MobiDB-lite"/>
    </source>
</evidence>
<protein>
    <submittedName>
        <fullName evidence="2">Uncharacterized protein</fullName>
    </submittedName>
</protein>
<accession>A0A0L6VFK9</accession>
<reference evidence="2 3" key="1">
    <citation type="submission" date="2015-08" db="EMBL/GenBank/DDBJ databases">
        <title>Next Generation Sequencing and Analysis of the Genome of Puccinia sorghi L Schw, the Causal Agent of Maize Common Rust.</title>
        <authorList>
            <person name="Rochi L."/>
            <person name="Burguener G."/>
            <person name="Darino M."/>
            <person name="Turjanski A."/>
            <person name="Kreff E."/>
            <person name="Dieguez M.J."/>
            <person name="Sacco F."/>
        </authorList>
    </citation>
    <scope>NUCLEOTIDE SEQUENCE [LARGE SCALE GENOMIC DNA]</scope>
    <source>
        <strain evidence="2 3">RO10H11247</strain>
    </source>
</reference>
<dbReference type="PANTHER" id="PTHR35396">
    <property type="entry name" value="SMALL SECRETED PROTEIN"/>
    <property type="match status" value="1"/>
</dbReference>
<dbReference type="AlphaFoldDB" id="A0A0L6VFK9"/>
<organism evidence="2 3">
    <name type="scientific">Puccinia sorghi</name>
    <dbReference type="NCBI Taxonomy" id="27349"/>
    <lineage>
        <taxon>Eukaryota</taxon>
        <taxon>Fungi</taxon>
        <taxon>Dikarya</taxon>
        <taxon>Basidiomycota</taxon>
        <taxon>Pucciniomycotina</taxon>
        <taxon>Pucciniomycetes</taxon>
        <taxon>Pucciniales</taxon>
        <taxon>Pucciniaceae</taxon>
        <taxon>Puccinia</taxon>
    </lineage>
</organism>
<keyword evidence="3" id="KW-1185">Reference proteome</keyword>
<gene>
    <name evidence="2" type="ORF">VP01_170g4</name>
</gene>